<dbReference type="PANTHER" id="PTHR43096">
    <property type="entry name" value="DNAJ HOMOLOG 1, MITOCHONDRIAL-RELATED"/>
    <property type="match status" value="1"/>
</dbReference>
<dbReference type="AlphaFoldDB" id="A0AAW1Q900"/>
<dbReference type="EMBL" id="JALJOR010000004">
    <property type="protein sequence ID" value="KAK9817937.1"/>
    <property type="molecule type" value="Genomic_DNA"/>
</dbReference>
<gene>
    <name evidence="3" type="ORF">WJX72_004542</name>
</gene>
<dbReference type="Proteomes" id="UP001489004">
    <property type="component" value="Unassembled WGS sequence"/>
</dbReference>
<dbReference type="PROSITE" id="PS50076">
    <property type="entry name" value="DNAJ_2"/>
    <property type="match status" value="1"/>
</dbReference>
<feature type="region of interest" description="Disordered" evidence="1">
    <location>
        <begin position="258"/>
        <end position="305"/>
    </location>
</feature>
<protein>
    <recommendedName>
        <fullName evidence="2">J domain-containing protein</fullName>
    </recommendedName>
</protein>
<dbReference type="GO" id="GO:0042026">
    <property type="term" value="P:protein refolding"/>
    <property type="evidence" value="ECO:0007669"/>
    <property type="project" value="TreeGrafter"/>
</dbReference>
<dbReference type="PRINTS" id="PR00625">
    <property type="entry name" value="JDOMAIN"/>
</dbReference>
<dbReference type="CDD" id="cd06257">
    <property type="entry name" value="DnaJ"/>
    <property type="match status" value="1"/>
</dbReference>
<feature type="domain" description="J" evidence="2">
    <location>
        <begin position="187"/>
        <end position="251"/>
    </location>
</feature>
<dbReference type="GO" id="GO:0051082">
    <property type="term" value="F:unfolded protein binding"/>
    <property type="evidence" value="ECO:0007669"/>
    <property type="project" value="TreeGrafter"/>
</dbReference>
<dbReference type="SUPFAM" id="SSF46565">
    <property type="entry name" value="Chaperone J-domain"/>
    <property type="match status" value="1"/>
</dbReference>
<evidence type="ECO:0000256" key="1">
    <source>
        <dbReference type="SAM" id="MobiDB-lite"/>
    </source>
</evidence>
<name>A0AAW1Q900_9CHLO</name>
<evidence type="ECO:0000313" key="3">
    <source>
        <dbReference type="EMBL" id="KAK9817937.1"/>
    </source>
</evidence>
<proteinExistence type="predicted"/>
<accession>A0AAW1Q900</accession>
<dbReference type="InterPro" id="IPR001623">
    <property type="entry name" value="DnaJ_domain"/>
</dbReference>
<keyword evidence="4" id="KW-1185">Reference proteome</keyword>
<dbReference type="Pfam" id="PF00226">
    <property type="entry name" value="DnaJ"/>
    <property type="match status" value="1"/>
</dbReference>
<sequence>MAGHSSRTRLTYSRDWQHGECHRQLVCHAAHQSVVIDDALVEAINEVSNKSLRAMLANSEAMAREVTAELKDMRAYLEAEDEADSARFLAILQGMLQHTVLKNAGCLEGVYKQAFDRLCNQLAGSDWKLTEEGKATSVPEEPKFSTWEEALGGKRKAGTAGSGNGGASAAAANRRSLAEQAGPVEDELYRVLGVATSASATEIKSAYRQKALKLHPDVNSADDAEEQFLELSNAYDTLSDSTARALYDQYGLEGMRTRQGAQAGRGNASRAWDEFKPYKRENKRTKARDASRASASMDGRTETPEADRVAVMGDVVEYPLTELVRSELQDGRTHGVGLLVGRNIDRGDAAKLSADVLDLCEVEPMRQEDPDSNRWIPDELGVSSFPKLYDLKTIPVAEYDGRFDVWVIDAPLSDGCGGPDLPEEIML</sequence>
<dbReference type="InterPro" id="IPR036869">
    <property type="entry name" value="J_dom_sf"/>
</dbReference>
<feature type="region of interest" description="Disordered" evidence="1">
    <location>
        <begin position="131"/>
        <end position="174"/>
    </location>
</feature>
<feature type="compositionally biased region" description="Basic and acidic residues" evidence="1">
    <location>
        <begin position="271"/>
        <end position="280"/>
    </location>
</feature>
<dbReference type="GO" id="GO:0005737">
    <property type="term" value="C:cytoplasm"/>
    <property type="evidence" value="ECO:0007669"/>
    <property type="project" value="TreeGrafter"/>
</dbReference>
<comment type="caution">
    <text evidence="3">The sequence shown here is derived from an EMBL/GenBank/DDBJ whole genome shotgun (WGS) entry which is preliminary data.</text>
</comment>
<evidence type="ECO:0000259" key="2">
    <source>
        <dbReference type="PROSITE" id="PS50076"/>
    </source>
</evidence>
<evidence type="ECO:0000313" key="4">
    <source>
        <dbReference type="Proteomes" id="UP001489004"/>
    </source>
</evidence>
<organism evidence="3 4">
    <name type="scientific">[Myrmecia] bisecta</name>
    <dbReference type="NCBI Taxonomy" id="41462"/>
    <lineage>
        <taxon>Eukaryota</taxon>
        <taxon>Viridiplantae</taxon>
        <taxon>Chlorophyta</taxon>
        <taxon>core chlorophytes</taxon>
        <taxon>Trebouxiophyceae</taxon>
        <taxon>Trebouxiales</taxon>
        <taxon>Trebouxiaceae</taxon>
        <taxon>Myrmecia</taxon>
    </lineage>
</organism>
<dbReference type="SMART" id="SM00271">
    <property type="entry name" value="DnaJ"/>
    <property type="match status" value="1"/>
</dbReference>
<dbReference type="PANTHER" id="PTHR43096:SF10">
    <property type="entry name" value="CHAPERONE PROTEIN DNAJ A6, CHLOROPLASTIC"/>
    <property type="match status" value="1"/>
</dbReference>
<dbReference type="Gene3D" id="1.10.287.110">
    <property type="entry name" value="DnaJ domain"/>
    <property type="match status" value="1"/>
</dbReference>
<reference evidence="3 4" key="1">
    <citation type="journal article" date="2024" name="Nat. Commun.">
        <title>Phylogenomics reveals the evolutionary origins of lichenization in chlorophyte algae.</title>
        <authorList>
            <person name="Puginier C."/>
            <person name="Libourel C."/>
            <person name="Otte J."/>
            <person name="Skaloud P."/>
            <person name="Haon M."/>
            <person name="Grisel S."/>
            <person name="Petersen M."/>
            <person name="Berrin J.G."/>
            <person name="Delaux P.M."/>
            <person name="Dal Grande F."/>
            <person name="Keller J."/>
        </authorList>
    </citation>
    <scope>NUCLEOTIDE SEQUENCE [LARGE SCALE GENOMIC DNA]</scope>
    <source>
        <strain evidence="3 4">SAG 2043</strain>
    </source>
</reference>